<dbReference type="PANTHER" id="PTHR12736">
    <property type="entry name" value="LANC-LIKE PROTEIN"/>
    <property type="match status" value="1"/>
</dbReference>
<proteinExistence type="predicted"/>
<dbReference type="Proteomes" id="UP001273350">
    <property type="component" value="Unassembled WGS sequence"/>
</dbReference>
<name>A0ABU4R9K3_9FLAO</name>
<dbReference type="SMART" id="SM01260">
    <property type="entry name" value="LANC_like"/>
    <property type="match status" value="1"/>
</dbReference>
<dbReference type="Gene3D" id="1.50.10.10">
    <property type="match status" value="1"/>
</dbReference>
<reference evidence="1 2" key="1">
    <citation type="submission" date="2023-11" db="EMBL/GenBank/DDBJ databases">
        <title>Unpublished Manusciprt.</title>
        <authorList>
            <person name="Saticioglu I.B."/>
            <person name="Ay H."/>
            <person name="Ajmi N."/>
            <person name="Altun S."/>
            <person name="Duman M."/>
        </authorList>
    </citation>
    <scope>NUCLEOTIDE SEQUENCE [LARGE SCALE GENOMIC DNA]</scope>
    <source>
        <strain evidence="1 2">Fl-318</strain>
    </source>
</reference>
<gene>
    <name evidence="1" type="ORF">SGQ83_07770</name>
</gene>
<accession>A0ABU4R9K3</accession>
<dbReference type="InterPro" id="IPR012341">
    <property type="entry name" value="6hp_glycosidase-like_sf"/>
</dbReference>
<dbReference type="SUPFAM" id="SSF158745">
    <property type="entry name" value="LanC-like"/>
    <property type="match status" value="1"/>
</dbReference>
<keyword evidence="2" id="KW-1185">Reference proteome</keyword>
<organism evidence="1 2">
    <name type="scientific">Flavobacterium cupriresistens</name>
    <dbReference type="NCBI Taxonomy" id="2893885"/>
    <lineage>
        <taxon>Bacteria</taxon>
        <taxon>Pseudomonadati</taxon>
        <taxon>Bacteroidota</taxon>
        <taxon>Flavobacteriia</taxon>
        <taxon>Flavobacteriales</taxon>
        <taxon>Flavobacteriaceae</taxon>
        <taxon>Flavobacterium</taxon>
    </lineage>
</organism>
<dbReference type="InterPro" id="IPR007822">
    <property type="entry name" value="LANC-like"/>
</dbReference>
<dbReference type="PANTHER" id="PTHR12736:SF7">
    <property type="entry name" value="LANC-LIKE PROTEIN 3"/>
    <property type="match status" value="1"/>
</dbReference>
<dbReference type="PRINTS" id="PR01950">
    <property type="entry name" value="LANCSUPER"/>
</dbReference>
<dbReference type="Pfam" id="PF05147">
    <property type="entry name" value="LANC_like"/>
    <property type="match status" value="1"/>
</dbReference>
<dbReference type="EMBL" id="JAWXVI010000004">
    <property type="protein sequence ID" value="MDX6189239.1"/>
    <property type="molecule type" value="Genomic_DNA"/>
</dbReference>
<evidence type="ECO:0000313" key="1">
    <source>
        <dbReference type="EMBL" id="MDX6189239.1"/>
    </source>
</evidence>
<sequence>MDQTNKNIFLETAWNIGTNLMKTSIWHDKSCTWQGYSFEPLNGTYQPVIRTFGPDVYSGTAGIALFLTALYTEREDPILLQTIEGSIEQMKSTMYAAISHGFYAGKPGIAAALIKIGKELNRTDWVQEGLDLLDSIPSESLQSYEIDIISGAAGTIPVLLDVYTVFKKSELLDKAIALGHLLCDAAVKNNTVWSWATVPSQKNLTGFSHGSSGIALALLQLYKVTGNPAFMEAAEGGFNYERQSFDNTQQNWPDFRDDVVASTTTNVCGLAWCHGAPGITISRLKANQLDSNPVFTNEMNIALATTANSVYQGLMENLTSTNYSICHGIAGNADIMMDCGGMEYQQLAEAVGNAGISKYPNNNIQWSTGLSSGQYTPGLMMGIAGTGYFYLRLLNKDKHKSVLLPQLGLA</sequence>
<protein>
    <submittedName>
        <fullName evidence="1">Lanthionine synthetase LanC family protein</fullName>
    </submittedName>
</protein>
<dbReference type="RefSeq" id="WP_230001961.1">
    <property type="nucleotide sequence ID" value="NZ_CP087134.1"/>
</dbReference>
<evidence type="ECO:0000313" key="2">
    <source>
        <dbReference type="Proteomes" id="UP001273350"/>
    </source>
</evidence>
<comment type="caution">
    <text evidence="1">The sequence shown here is derived from an EMBL/GenBank/DDBJ whole genome shotgun (WGS) entry which is preliminary data.</text>
</comment>